<dbReference type="AlphaFoldDB" id="A0A9W4WFW9"/>
<feature type="domain" description="Amidohydrolase-related" evidence="2">
    <location>
        <begin position="58"/>
        <end position="417"/>
    </location>
</feature>
<evidence type="ECO:0000256" key="1">
    <source>
        <dbReference type="ARBA" id="ARBA00022801"/>
    </source>
</evidence>
<proteinExistence type="predicted"/>
<dbReference type="InterPro" id="IPR050287">
    <property type="entry name" value="MTA/SAH_deaminase"/>
</dbReference>
<evidence type="ECO:0000259" key="2">
    <source>
        <dbReference type="Pfam" id="PF01979"/>
    </source>
</evidence>
<evidence type="ECO:0000313" key="4">
    <source>
        <dbReference type="Proteomes" id="UP001152533"/>
    </source>
</evidence>
<dbReference type="PANTHER" id="PTHR43794">
    <property type="entry name" value="AMINOHYDROLASE SSNA-RELATED"/>
    <property type="match status" value="1"/>
</dbReference>
<dbReference type="SUPFAM" id="SSF51556">
    <property type="entry name" value="Metallo-dependent hydrolases"/>
    <property type="match status" value="1"/>
</dbReference>
<keyword evidence="1" id="KW-0378">Hydrolase</keyword>
<name>A0A9W4WFW9_9PEZI</name>
<accession>A0A9W4WFW9</accession>
<keyword evidence="4" id="KW-1185">Reference proteome</keyword>
<dbReference type="InterPro" id="IPR011059">
    <property type="entry name" value="Metal-dep_hydrolase_composite"/>
</dbReference>
<organism evidence="3 4">
    <name type="scientific">Colletotrichum noveboracense</name>
    <dbReference type="NCBI Taxonomy" id="2664923"/>
    <lineage>
        <taxon>Eukaryota</taxon>
        <taxon>Fungi</taxon>
        <taxon>Dikarya</taxon>
        <taxon>Ascomycota</taxon>
        <taxon>Pezizomycotina</taxon>
        <taxon>Sordariomycetes</taxon>
        <taxon>Hypocreomycetidae</taxon>
        <taxon>Glomerellales</taxon>
        <taxon>Glomerellaceae</taxon>
        <taxon>Colletotrichum</taxon>
        <taxon>Colletotrichum gloeosporioides species complex</taxon>
    </lineage>
</organism>
<reference evidence="3" key="1">
    <citation type="submission" date="2022-08" db="EMBL/GenBank/DDBJ databases">
        <authorList>
            <person name="Giroux E."/>
            <person name="Giroux E."/>
        </authorList>
    </citation>
    <scope>NUCLEOTIDE SEQUENCE</scope>
    <source>
        <strain evidence="3">H1091258</strain>
    </source>
</reference>
<dbReference type="PANTHER" id="PTHR43794:SF11">
    <property type="entry name" value="AMIDOHYDROLASE-RELATED DOMAIN-CONTAINING PROTEIN"/>
    <property type="match status" value="1"/>
</dbReference>
<evidence type="ECO:0000313" key="3">
    <source>
        <dbReference type="EMBL" id="CAI0650624.1"/>
    </source>
</evidence>
<dbReference type="SUPFAM" id="SSF51338">
    <property type="entry name" value="Composite domain of metallo-dependent hydrolases"/>
    <property type="match status" value="1"/>
</dbReference>
<dbReference type="InterPro" id="IPR032466">
    <property type="entry name" value="Metal_Hydrolase"/>
</dbReference>
<dbReference type="Proteomes" id="UP001152533">
    <property type="component" value="Unassembled WGS sequence"/>
</dbReference>
<dbReference type="InterPro" id="IPR006680">
    <property type="entry name" value="Amidohydro-rel"/>
</dbReference>
<protein>
    <recommendedName>
        <fullName evidence="2">Amidohydrolase-related domain-containing protein</fullName>
    </recommendedName>
</protein>
<dbReference type="EMBL" id="CAMGZC010000903">
    <property type="protein sequence ID" value="CAI0650624.1"/>
    <property type="molecule type" value="Genomic_DNA"/>
</dbReference>
<gene>
    <name evidence="3" type="ORF">CGXH109_LOCUS97985</name>
</gene>
<dbReference type="Pfam" id="PF01979">
    <property type="entry name" value="Amidohydro_1"/>
    <property type="match status" value="1"/>
</dbReference>
<dbReference type="Gene3D" id="3.20.20.140">
    <property type="entry name" value="Metal-dependent hydrolases"/>
    <property type="match status" value="1"/>
</dbReference>
<sequence>MSGKFLITGGYVVTLDDSLGDFDNGAVLVEDGIIKAVGRAQDISAPADAEIINAAEGVVIPGMVDTHRHVSMSLTRGIGVDQHLWHFLSNTYTRWLPATGVEEMYTSALVGCLEAIESGVTTIMDTCESFHSAEHAEAELRGLEDSGIRAFFCYGMSGDQYGKTPAGRSGWSARLAHVKEMAQRGANDGLVRVALQLSQSGTTPFFWMGDELKLAQELGLLCCSHSSAVPASNLTSDLEVRADMGYMLPGHVYNHCTNLTDHEMSLVAKTGGKIALATETDIQMGMGFPPLRMALAHGLKPSLSIDTSSAAAPDLLSQMRLQLQLQRSLDHHAAHLEHRVSMKMDFGVRDALKWGTRNGAEAVGLGDQIGTLTPGKRADIVVITSKRALSGSAFPLGTAVLHSSPADVDLVMVDGRILKRDGALVGIDVDAIRARAREGMRRIQANLKNLRPEMSPEEIREFFLQGEKAHRVNVANAYAQGDIVSYLFYANPVLRTGL</sequence>
<dbReference type="GO" id="GO:0016810">
    <property type="term" value="F:hydrolase activity, acting on carbon-nitrogen (but not peptide) bonds"/>
    <property type="evidence" value="ECO:0007669"/>
    <property type="project" value="InterPro"/>
</dbReference>
<comment type="caution">
    <text evidence="3">The sequence shown here is derived from an EMBL/GenBank/DDBJ whole genome shotgun (WGS) entry which is preliminary data.</text>
</comment>
<dbReference type="Gene3D" id="2.30.40.10">
    <property type="entry name" value="Urease, subunit C, domain 1"/>
    <property type="match status" value="1"/>
</dbReference>